<dbReference type="EMBL" id="KN823201">
    <property type="protein sequence ID" value="KIO19831.1"/>
    <property type="molecule type" value="Genomic_DNA"/>
</dbReference>
<dbReference type="AlphaFoldDB" id="A0A0C3Q784"/>
<dbReference type="SMART" id="SM00164">
    <property type="entry name" value="TBC"/>
    <property type="match status" value="1"/>
</dbReference>
<dbReference type="SUPFAM" id="SSF47923">
    <property type="entry name" value="Ypt/Rab-GAP domain of gyp1p"/>
    <property type="match status" value="2"/>
</dbReference>
<sequence length="260" mass="29061">MDGLYSQLCSRGKVAASNDIERDADRSFPAHPHLRDPKGPIVTLLQAYLRMVPDIAYEQGLAAMVGTILLQSPEEDAFWTFLALMDNHLRGYFAVNSNQMAVDAKLLQKAVETADSALAKKLFTELRMDPVEIARPWFAALFVNTLPNRYLYRVWDVFICDGASWLFRVALTLLLASKAYIMSSPTISASDVLDYLFRPPSQVLPGDADTFVAACFAVKLKEDELRKLRPKIESSLKQQTGSTSRLIQIKDLRSITPLSS</sequence>
<dbReference type="Gene3D" id="1.10.8.270">
    <property type="entry name" value="putative rabgap domain of human tbc1 domain family member 14 like domains"/>
    <property type="match status" value="1"/>
</dbReference>
<dbReference type="GO" id="GO:0005096">
    <property type="term" value="F:GTPase activator activity"/>
    <property type="evidence" value="ECO:0007669"/>
    <property type="project" value="TreeGrafter"/>
</dbReference>
<dbReference type="PANTHER" id="PTHR47219:SF9">
    <property type="entry name" value="GTPASE ACTIVATING PROTEIN AND CENTROSOME-ASSOCIATED, ISOFORM B"/>
    <property type="match status" value="1"/>
</dbReference>
<dbReference type="Pfam" id="PF00566">
    <property type="entry name" value="RabGAP-TBC"/>
    <property type="match status" value="1"/>
</dbReference>
<organism evidence="2 3">
    <name type="scientific">Tulasnella calospora MUT 4182</name>
    <dbReference type="NCBI Taxonomy" id="1051891"/>
    <lineage>
        <taxon>Eukaryota</taxon>
        <taxon>Fungi</taxon>
        <taxon>Dikarya</taxon>
        <taxon>Basidiomycota</taxon>
        <taxon>Agaricomycotina</taxon>
        <taxon>Agaricomycetes</taxon>
        <taxon>Cantharellales</taxon>
        <taxon>Tulasnellaceae</taxon>
        <taxon>Tulasnella</taxon>
    </lineage>
</organism>
<name>A0A0C3Q784_9AGAM</name>
<dbReference type="InterPro" id="IPR000195">
    <property type="entry name" value="Rab-GAP-TBC_dom"/>
</dbReference>
<dbReference type="Proteomes" id="UP000054248">
    <property type="component" value="Unassembled WGS sequence"/>
</dbReference>
<dbReference type="PROSITE" id="PS50086">
    <property type="entry name" value="TBC_RABGAP"/>
    <property type="match status" value="1"/>
</dbReference>
<dbReference type="InterPro" id="IPR050302">
    <property type="entry name" value="Rab_GAP_TBC_domain"/>
</dbReference>
<evidence type="ECO:0000313" key="3">
    <source>
        <dbReference type="Proteomes" id="UP000054248"/>
    </source>
</evidence>
<dbReference type="OrthoDB" id="159449at2759"/>
<proteinExistence type="predicted"/>
<keyword evidence="3" id="KW-1185">Reference proteome</keyword>
<dbReference type="HOGENOM" id="CLU_005350_4_0_1"/>
<feature type="domain" description="Rab-GAP TBC" evidence="1">
    <location>
        <begin position="1"/>
        <end position="162"/>
    </location>
</feature>
<reference evidence="3" key="2">
    <citation type="submission" date="2015-01" db="EMBL/GenBank/DDBJ databases">
        <title>Evolutionary Origins and Diversification of the Mycorrhizal Mutualists.</title>
        <authorList>
            <consortium name="DOE Joint Genome Institute"/>
            <consortium name="Mycorrhizal Genomics Consortium"/>
            <person name="Kohler A."/>
            <person name="Kuo A."/>
            <person name="Nagy L.G."/>
            <person name="Floudas D."/>
            <person name="Copeland A."/>
            <person name="Barry K.W."/>
            <person name="Cichocki N."/>
            <person name="Veneault-Fourrey C."/>
            <person name="LaButti K."/>
            <person name="Lindquist E.A."/>
            <person name="Lipzen A."/>
            <person name="Lundell T."/>
            <person name="Morin E."/>
            <person name="Murat C."/>
            <person name="Riley R."/>
            <person name="Ohm R."/>
            <person name="Sun H."/>
            <person name="Tunlid A."/>
            <person name="Henrissat B."/>
            <person name="Grigoriev I.V."/>
            <person name="Hibbett D.S."/>
            <person name="Martin F."/>
        </authorList>
    </citation>
    <scope>NUCLEOTIDE SEQUENCE [LARGE SCALE GENOMIC DNA]</scope>
    <source>
        <strain evidence="3">MUT 4182</strain>
    </source>
</reference>
<gene>
    <name evidence="2" type="ORF">M407DRAFT_222179</name>
</gene>
<evidence type="ECO:0000313" key="2">
    <source>
        <dbReference type="EMBL" id="KIO19831.1"/>
    </source>
</evidence>
<dbReference type="PANTHER" id="PTHR47219">
    <property type="entry name" value="RAB GTPASE-ACTIVATING PROTEIN 1-LIKE"/>
    <property type="match status" value="1"/>
</dbReference>
<accession>A0A0C3Q784</accession>
<reference evidence="2 3" key="1">
    <citation type="submission" date="2014-04" db="EMBL/GenBank/DDBJ databases">
        <authorList>
            <consortium name="DOE Joint Genome Institute"/>
            <person name="Kuo A."/>
            <person name="Girlanda M."/>
            <person name="Perotto S."/>
            <person name="Kohler A."/>
            <person name="Nagy L.G."/>
            <person name="Floudas D."/>
            <person name="Copeland A."/>
            <person name="Barry K.W."/>
            <person name="Cichocki N."/>
            <person name="Veneault-Fourrey C."/>
            <person name="LaButti K."/>
            <person name="Lindquist E.A."/>
            <person name="Lipzen A."/>
            <person name="Lundell T."/>
            <person name="Morin E."/>
            <person name="Murat C."/>
            <person name="Sun H."/>
            <person name="Tunlid A."/>
            <person name="Henrissat B."/>
            <person name="Grigoriev I.V."/>
            <person name="Hibbett D.S."/>
            <person name="Martin F."/>
            <person name="Nordberg H.P."/>
            <person name="Cantor M.N."/>
            <person name="Hua S.X."/>
        </authorList>
    </citation>
    <scope>NUCLEOTIDE SEQUENCE [LARGE SCALE GENOMIC DNA]</scope>
    <source>
        <strain evidence="2 3">MUT 4182</strain>
    </source>
</reference>
<dbReference type="STRING" id="1051891.A0A0C3Q784"/>
<dbReference type="Gene3D" id="1.10.472.80">
    <property type="entry name" value="Ypt/Rab-GAP domain of gyp1p, domain 3"/>
    <property type="match status" value="1"/>
</dbReference>
<evidence type="ECO:0000259" key="1">
    <source>
        <dbReference type="PROSITE" id="PS50086"/>
    </source>
</evidence>
<protein>
    <recommendedName>
        <fullName evidence="1">Rab-GAP TBC domain-containing protein</fullName>
    </recommendedName>
</protein>
<dbReference type="InterPro" id="IPR035969">
    <property type="entry name" value="Rab-GAP_TBC_sf"/>
</dbReference>
<dbReference type="GO" id="GO:0031267">
    <property type="term" value="F:small GTPase binding"/>
    <property type="evidence" value="ECO:0007669"/>
    <property type="project" value="TreeGrafter"/>
</dbReference>